<dbReference type="InterPro" id="IPR029164">
    <property type="entry name" value="PIG-Y"/>
</dbReference>
<sequence>MVKEGVRIVSTGAIWGYVIVSLSAIFYITFMQVTAFLDVSMRPTVVCCRYLIVVAKVLPPPTPGGAFPMMDAIRADQHYCYLVPLTIPVAFIAMYVSWVSLKYFRQN</sequence>
<organism evidence="2 3">
    <name type="scientific">Aphanomyces invadans</name>
    <dbReference type="NCBI Taxonomy" id="157072"/>
    <lineage>
        <taxon>Eukaryota</taxon>
        <taxon>Sar</taxon>
        <taxon>Stramenopiles</taxon>
        <taxon>Oomycota</taxon>
        <taxon>Saprolegniomycetes</taxon>
        <taxon>Saprolegniales</taxon>
        <taxon>Verrucalvaceae</taxon>
        <taxon>Aphanomyces</taxon>
    </lineage>
</organism>
<dbReference type="EMBL" id="QUSY01000234">
    <property type="protein sequence ID" value="RHY31209.1"/>
    <property type="molecule type" value="Genomic_DNA"/>
</dbReference>
<feature type="transmembrane region" description="Helical" evidence="1">
    <location>
        <begin position="12"/>
        <end position="33"/>
    </location>
</feature>
<protein>
    <submittedName>
        <fullName evidence="2">Uncharacterized protein</fullName>
    </submittedName>
</protein>
<dbReference type="Pfam" id="PF15159">
    <property type="entry name" value="PIG-Y"/>
    <property type="match status" value="1"/>
</dbReference>
<dbReference type="AlphaFoldDB" id="A0A418AZS5"/>
<evidence type="ECO:0000313" key="2">
    <source>
        <dbReference type="EMBL" id="RHY31209.1"/>
    </source>
</evidence>
<dbReference type="PANTHER" id="PTHR36485:SF1">
    <property type="entry name" value="TRANSMEMBRANE PROTEIN"/>
    <property type="match status" value="1"/>
</dbReference>
<evidence type="ECO:0000313" key="3">
    <source>
        <dbReference type="Proteomes" id="UP000285060"/>
    </source>
</evidence>
<evidence type="ECO:0000256" key="1">
    <source>
        <dbReference type="SAM" id="Phobius"/>
    </source>
</evidence>
<keyword evidence="1" id="KW-0472">Membrane</keyword>
<proteinExistence type="predicted"/>
<keyword evidence="1" id="KW-0812">Transmembrane</keyword>
<keyword evidence="1" id="KW-1133">Transmembrane helix</keyword>
<reference evidence="2 3" key="1">
    <citation type="submission" date="2018-08" db="EMBL/GenBank/DDBJ databases">
        <title>Aphanomyces genome sequencing and annotation.</title>
        <authorList>
            <person name="Minardi D."/>
            <person name="Oidtmann B."/>
            <person name="Van Der Giezen M."/>
            <person name="Studholme D.J."/>
        </authorList>
    </citation>
    <scope>NUCLEOTIDE SEQUENCE [LARGE SCALE GENOMIC DNA]</scope>
    <source>
        <strain evidence="2 3">NJM0002</strain>
    </source>
</reference>
<gene>
    <name evidence="2" type="ORF">DYB32_003676</name>
</gene>
<comment type="caution">
    <text evidence="2">The sequence shown here is derived from an EMBL/GenBank/DDBJ whole genome shotgun (WGS) entry which is preliminary data.</text>
</comment>
<dbReference type="PANTHER" id="PTHR36485">
    <property type="entry name" value="OS01G0939000 PROTEIN"/>
    <property type="match status" value="1"/>
</dbReference>
<dbReference type="Proteomes" id="UP000285060">
    <property type="component" value="Unassembled WGS sequence"/>
</dbReference>
<keyword evidence="3" id="KW-1185">Reference proteome</keyword>
<feature type="transmembrane region" description="Helical" evidence="1">
    <location>
        <begin position="79"/>
        <end position="101"/>
    </location>
</feature>
<name>A0A418AZS5_9STRA</name>
<accession>A0A418AZS5</accession>